<sequence length="491" mass="52515">MTGDIFRLVATSDGPWRWHQDENVYWLSQLVGGALASNPDIKVGVLDHAALGLSPSNFGPKDGSTLQSWWVESVGSPLSSRLAARIRKAVAGKVVIAFEISSDLRAILEGAALALLEVEVAPIRFLSGILLSAQSTHPELQAAIDSETITERELQWQFGIMRARMGRPTSEGEENFSSAVLIAGQMPADRALIDAGKLLDLGNFVDDLRRLSTDRALVILTPHPHSANSIAGLEKLASIASIKISRANSYRLLATGKIDLVVAISSSLLEEAKFFGASSVRLAPPRQWKGVTIDVRALGGALANGIARVSGFMLPPLKRPFPDEPISPQNSANIWAYAGIQNASPIFTGMAVGADPVAVSAADVDFAAALTFGWHQLEPWGVWSGRVGVLGIAPLGDPGALSCAIELRSPWNDATQFEIWWDGERVQYGEIPAGPSTTVRFEVSGSTKPGPLQIWLVCDRTFTPSEQLPGYLDHRELGLALSAITIAPARG</sequence>
<accession>A0A1B3ZAG2</accession>
<evidence type="ECO:0000313" key="2">
    <source>
        <dbReference type="Proteomes" id="UP000094256"/>
    </source>
</evidence>
<reference evidence="1 2" key="1">
    <citation type="submission" date="2016-01" db="EMBL/GenBank/DDBJ databases">
        <title>Complete genome and mega plasmid sequence of Sphingomonas panacis DCY99 elicits systemic resistance in rice to Xanthomonas oryzae.</title>
        <authorList>
            <person name="Kim Y.J."/>
            <person name="Yang D.C."/>
            <person name="Sing P."/>
        </authorList>
    </citation>
    <scope>NUCLEOTIDE SEQUENCE [LARGE SCALE GENOMIC DNA]</scope>
    <source>
        <strain evidence="1 2">DCY99</strain>
    </source>
</reference>
<name>A0A1B3ZAG2_9SPHN</name>
<dbReference type="Proteomes" id="UP000094256">
    <property type="component" value="Chromosome"/>
</dbReference>
<protein>
    <submittedName>
        <fullName evidence="1">Uncharacterized protein</fullName>
    </submittedName>
</protein>
<organism evidence="1 2">
    <name type="scientific">Sphingomonas panacis</name>
    <dbReference type="NCBI Taxonomy" id="1560345"/>
    <lineage>
        <taxon>Bacteria</taxon>
        <taxon>Pseudomonadati</taxon>
        <taxon>Pseudomonadota</taxon>
        <taxon>Alphaproteobacteria</taxon>
        <taxon>Sphingomonadales</taxon>
        <taxon>Sphingomonadaceae</taxon>
        <taxon>Sphingomonas</taxon>
    </lineage>
</organism>
<dbReference type="STRING" id="1560345.AWL63_10940"/>
<evidence type="ECO:0000313" key="1">
    <source>
        <dbReference type="EMBL" id="AOH84406.1"/>
    </source>
</evidence>
<dbReference type="KEGG" id="span:AWL63_10940"/>
<keyword evidence="2" id="KW-1185">Reference proteome</keyword>
<proteinExistence type="predicted"/>
<dbReference type="AlphaFoldDB" id="A0A1B3ZAG2"/>
<dbReference type="EMBL" id="CP014168">
    <property type="protein sequence ID" value="AOH84406.1"/>
    <property type="molecule type" value="Genomic_DNA"/>
</dbReference>
<gene>
    <name evidence="1" type="ORF">AWL63_10940</name>
</gene>